<dbReference type="Pfam" id="PF18395">
    <property type="entry name" value="Cas3_C"/>
    <property type="match status" value="1"/>
</dbReference>
<dbReference type="SUPFAM" id="SSF109604">
    <property type="entry name" value="HD-domain/PDEase-like"/>
    <property type="match status" value="1"/>
</dbReference>
<evidence type="ECO:0000256" key="6">
    <source>
        <dbReference type="ARBA" id="ARBA00022801"/>
    </source>
</evidence>
<dbReference type="InterPro" id="IPR006474">
    <property type="entry name" value="Helicase_Cas3_CRISPR-ass_core"/>
</dbReference>
<evidence type="ECO:0000256" key="8">
    <source>
        <dbReference type="ARBA" id="ARBA00022840"/>
    </source>
</evidence>
<dbReference type="PANTHER" id="PTHR47963">
    <property type="entry name" value="DEAD-BOX ATP-DEPENDENT RNA HELICASE 47, MITOCHONDRIAL"/>
    <property type="match status" value="1"/>
</dbReference>
<dbReference type="EMBL" id="BAABRN010000114">
    <property type="protein sequence ID" value="GAA5504372.1"/>
    <property type="molecule type" value="Genomic_DNA"/>
</dbReference>
<dbReference type="InterPro" id="IPR041372">
    <property type="entry name" value="Cas3_C"/>
</dbReference>
<evidence type="ECO:0000256" key="3">
    <source>
        <dbReference type="ARBA" id="ARBA00022722"/>
    </source>
</evidence>
<organism evidence="11 12">
    <name type="scientific">Deinococcus xinjiangensis</name>
    <dbReference type="NCBI Taxonomy" id="457454"/>
    <lineage>
        <taxon>Bacteria</taxon>
        <taxon>Thermotogati</taxon>
        <taxon>Deinococcota</taxon>
        <taxon>Deinococci</taxon>
        <taxon>Deinococcales</taxon>
        <taxon>Deinococcaceae</taxon>
        <taxon>Deinococcus</taxon>
    </lineage>
</organism>
<keyword evidence="6" id="KW-0378">Hydrolase</keyword>
<dbReference type="Pfam" id="PF18019">
    <property type="entry name" value="Cas3_HD"/>
    <property type="match status" value="1"/>
</dbReference>
<dbReference type="PANTHER" id="PTHR47963:SF9">
    <property type="entry name" value="CRISPR-ASSOCIATED ENDONUCLEASE_HELICASE CAS3"/>
    <property type="match status" value="1"/>
</dbReference>
<dbReference type="InterPro" id="IPR054712">
    <property type="entry name" value="Cas3-like_dom"/>
</dbReference>
<dbReference type="Pfam" id="PF22590">
    <property type="entry name" value="Cas3-like_C_2"/>
    <property type="match status" value="1"/>
</dbReference>
<dbReference type="InterPro" id="IPR038257">
    <property type="entry name" value="CRISPR-assoc_Cas3_HD_sf"/>
</dbReference>
<dbReference type="RefSeq" id="WP_353544332.1">
    <property type="nucleotide sequence ID" value="NZ_BAABRN010000114.1"/>
</dbReference>
<dbReference type="InterPro" id="IPR050547">
    <property type="entry name" value="DEAD_box_RNA_helicases"/>
</dbReference>
<evidence type="ECO:0000256" key="5">
    <source>
        <dbReference type="ARBA" id="ARBA00022741"/>
    </source>
</evidence>
<evidence type="ECO:0000313" key="12">
    <source>
        <dbReference type="Proteomes" id="UP001458946"/>
    </source>
</evidence>
<dbReference type="PROSITE" id="PS51643">
    <property type="entry name" value="HD_CAS3"/>
    <property type="match status" value="1"/>
</dbReference>
<evidence type="ECO:0000313" key="11">
    <source>
        <dbReference type="EMBL" id="GAA5504372.1"/>
    </source>
</evidence>
<protein>
    <submittedName>
        <fullName evidence="11">CRISPR-associated endonuclease/helicase Cas3</fullName>
    </submittedName>
</protein>
<keyword evidence="12" id="KW-1185">Reference proteome</keyword>
<evidence type="ECO:0000256" key="2">
    <source>
        <dbReference type="ARBA" id="ARBA00009046"/>
    </source>
</evidence>
<sequence>MDRNESLAWYLWAKSDRNENKAKVDGRYLPVLTHLLDVAACAWEILELEPPHTLELFAQDYGLEVDAARRWVCALAGLHDLGKASPTFQALWDMAEKRPLSVERVIPRKRKDTEVPHGQITQLFLPELLECLDWMPSAALKIADAVGCHHGRRTDTQFIRKIVDDDSGSGDWDVARSVLFEKVLLGVGLDLESAPAPTLPELSAAAFMRLAGLTSFADWVGSSFEVPSQVNPLPIQDPAAYFDAAWAKAREKLEKIGWTPRKPLQDVVQAPTEMFSYISGFAPRALQTQLAELLPILQAEPTLILVEAPMGEGKTEAGLHASTWLQSKVGHRGLYIALPTMATGNAMYTRFTKFLHHAAAGRGIVPDLQLLHGGTLLNKAYQHRIERTKNPKTDPEALEEERLNVRAESWFSVRKRAGLTEYGVGTVDQALLGVLGVPHQFVRLWGLGNRVVLLDEIHAYDTYTSKLIHALITWLRSLGSSVILMSATLPASSRRELLGAWGTHEEGETKTYPRLTVAQNGVATAHHIASSREQTPITVRALGSSVEEVAQKALELAVGGGCVAVIVNTVQRAQEVFNAVRDNHAGRLRTMHQQGVKDDLCAILFHARFPANAREKREKAVLKYLGPQPYKDDDTKEADYRPRRMILIATQVAEQSLEFDADVMITDLAPIDLVLQRAGRLHRHKDNAGRRHSHQRPELWIAGLNDWPTLALEQQKWKYIYPPYLLYRSWLALQNGQTIQLPSDLDTLVQRVYGEAAWYTVNSEQETQIAEAKLTFQNKVSNEGKLGGMAHIGMPSQFFNQYPHVVPEPDGEPVHDDASDEGQEWPQTRLGEKSVRIVPVHSNGVSFYLDRDYKQAAYLKGGKLTPTQAAEIYKHSLRVSRWQVVNWAKSTTEQHGIRWTSWQNDHLLVDCIPLVLVEGRANIGGLDICLNEELGLMYLPPS</sequence>
<dbReference type="NCBIfam" id="TIGR01596">
    <property type="entry name" value="cas3_HD"/>
    <property type="match status" value="1"/>
</dbReference>
<dbReference type="InterPro" id="IPR006483">
    <property type="entry name" value="CRISPR-assoc_Cas3_HD"/>
</dbReference>
<proteinExistence type="inferred from homology"/>
<dbReference type="InterPro" id="IPR027417">
    <property type="entry name" value="P-loop_NTPase"/>
</dbReference>
<keyword evidence="4" id="KW-0479">Metal-binding</keyword>
<dbReference type="SUPFAM" id="SSF52540">
    <property type="entry name" value="P-loop containing nucleoside triphosphate hydrolases"/>
    <property type="match status" value="1"/>
</dbReference>
<keyword evidence="8" id="KW-0067">ATP-binding</keyword>
<gene>
    <name evidence="11" type="primary">cas3_2</name>
    <name evidence="11" type="ORF">Dxin01_04142</name>
</gene>
<dbReference type="Gene3D" id="1.10.3210.30">
    <property type="match status" value="1"/>
</dbReference>
<reference evidence="11 12" key="1">
    <citation type="submission" date="2024-02" db="EMBL/GenBank/DDBJ databases">
        <title>Deinococcus xinjiangensis NBRC 107630.</title>
        <authorList>
            <person name="Ichikawa N."/>
            <person name="Katano-Makiyama Y."/>
            <person name="Hidaka K."/>
        </authorList>
    </citation>
    <scope>NUCLEOTIDE SEQUENCE [LARGE SCALE GENOMIC DNA]</scope>
    <source>
        <strain evidence="11 12">NBRC 107630</strain>
    </source>
</reference>
<dbReference type="Gene3D" id="3.40.50.300">
    <property type="entry name" value="P-loop containing nucleotide triphosphate hydrolases"/>
    <property type="match status" value="2"/>
</dbReference>
<evidence type="ECO:0000256" key="1">
    <source>
        <dbReference type="ARBA" id="ARBA00006847"/>
    </source>
</evidence>
<evidence type="ECO:0000259" key="10">
    <source>
        <dbReference type="PROSITE" id="PS51643"/>
    </source>
</evidence>
<dbReference type="Proteomes" id="UP001458946">
    <property type="component" value="Unassembled WGS sequence"/>
</dbReference>
<accession>A0ABP9VGM9</accession>
<keyword evidence="11" id="KW-0255">Endonuclease</keyword>
<comment type="similarity">
    <text evidence="1">In the N-terminal section; belongs to the CRISPR-associated nuclease Cas3-HD family.</text>
</comment>
<dbReference type="CDD" id="cd09641">
    <property type="entry name" value="Cas3''_I"/>
    <property type="match status" value="1"/>
</dbReference>
<comment type="similarity">
    <text evidence="2">In the central section; belongs to the CRISPR-associated helicase Cas3 family.</text>
</comment>
<keyword evidence="5" id="KW-0547">Nucleotide-binding</keyword>
<evidence type="ECO:0000256" key="7">
    <source>
        <dbReference type="ARBA" id="ARBA00022806"/>
    </source>
</evidence>
<feature type="domain" description="HD Cas3-type" evidence="10">
    <location>
        <begin position="24"/>
        <end position="220"/>
    </location>
</feature>
<comment type="caution">
    <text evidence="11">The sequence shown here is derived from an EMBL/GenBank/DDBJ whole genome shotgun (WGS) entry which is preliminary data.</text>
</comment>
<dbReference type="GO" id="GO:0004519">
    <property type="term" value="F:endonuclease activity"/>
    <property type="evidence" value="ECO:0007669"/>
    <property type="project" value="UniProtKB-KW"/>
</dbReference>
<dbReference type="NCBIfam" id="TIGR01587">
    <property type="entry name" value="cas3_core"/>
    <property type="match status" value="1"/>
</dbReference>
<name>A0ABP9VGM9_9DEIO</name>
<keyword evidence="3" id="KW-0540">Nuclease</keyword>
<evidence type="ECO:0000256" key="9">
    <source>
        <dbReference type="ARBA" id="ARBA00023118"/>
    </source>
</evidence>
<keyword evidence="7" id="KW-0347">Helicase</keyword>
<evidence type="ECO:0000256" key="4">
    <source>
        <dbReference type="ARBA" id="ARBA00022723"/>
    </source>
</evidence>
<keyword evidence="9" id="KW-0051">Antiviral defense</keyword>